<dbReference type="EMBL" id="CP000783">
    <property type="protein sequence ID" value="ABU79074.1"/>
    <property type="molecule type" value="Genomic_DNA"/>
</dbReference>
<dbReference type="InterPro" id="IPR025560">
    <property type="entry name" value="Imm22"/>
</dbReference>
<dbReference type="RefSeq" id="WP_012126119.1">
    <property type="nucleotide sequence ID" value="NC_009778.1"/>
</dbReference>
<protein>
    <submittedName>
        <fullName evidence="1">Uncharacterized protein</fullName>
    </submittedName>
</protein>
<evidence type="ECO:0000313" key="1">
    <source>
        <dbReference type="EMBL" id="ABU79074.1"/>
    </source>
</evidence>
<dbReference type="KEGG" id="esa:ESA_03888"/>
<keyword evidence="2" id="KW-1185">Reference proteome</keyword>
<sequence>MPDFFKMINNKVHIWIENNFSSADDYIRYFELDYSTDGDIDDPDYQVCGFCKELGIKWYDEDFIGIIPRENK</sequence>
<dbReference type="HOGENOM" id="CLU_2715597_0_0_6"/>
<name>A7ML25_CROS8</name>
<reference evidence="1 2" key="1">
    <citation type="journal article" date="2010" name="PLoS ONE">
        <title>Genome sequence of Cronobacter sakazakii BAA-894 and comparative genomic hybridization analysis with other Cronobacter species.</title>
        <authorList>
            <person name="Kucerova E."/>
            <person name="Clifton S.W."/>
            <person name="Xia X.Q."/>
            <person name="Long F."/>
            <person name="Porwollik S."/>
            <person name="Fulton L."/>
            <person name="Fronick C."/>
            <person name="Minx P."/>
            <person name="Kyung K."/>
            <person name="Warren W."/>
            <person name="Fulton R."/>
            <person name="Feng D."/>
            <person name="Wollam A."/>
            <person name="Shah N."/>
            <person name="Bhonagiri V."/>
            <person name="Nash W.E."/>
            <person name="Hallsworth-Pepin K."/>
            <person name="Wilson R.K."/>
            <person name="McClelland M."/>
            <person name="Forsythe S.J."/>
        </authorList>
    </citation>
    <scope>NUCLEOTIDE SEQUENCE [LARGE SCALE GENOMIC DNA]</scope>
    <source>
        <strain evidence="1 2">ATCC BAA-894</strain>
    </source>
</reference>
<gene>
    <name evidence="1" type="ordered locus">ESA_03888</name>
</gene>
<organism evidence="1 2">
    <name type="scientific">Cronobacter sakazakii (strain ATCC BAA-894)</name>
    <name type="common">Enterobacter sakazakii</name>
    <dbReference type="NCBI Taxonomy" id="290339"/>
    <lineage>
        <taxon>Bacteria</taxon>
        <taxon>Pseudomonadati</taxon>
        <taxon>Pseudomonadota</taxon>
        <taxon>Gammaproteobacteria</taxon>
        <taxon>Enterobacterales</taxon>
        <taxon>Enterobacteriaceae</taxon>
        <taxon>Cronobacter</taxon>
    </lineage>
</organism>
<accession>A7ML25</accession>
<dbReference type="Pfam" id="PF14112">
    <property type="entry name" value="DUF4284"/>
    <property type="match status" value="1"/>
</dbReference>
<evidence type="ECO:0000313" key="2">
    <source>
        <dbReference type="Proteomes" id="UP000000260"/>
    </source>
</evidence>
<dbReference type="Proteomes" id="UP000000260">
    <property type="component" value="Chromosome"/>
</dbReference>
<dbReference type="AlphaFoldDB" id="A7ML25"/>
<proteinExistence type="predicted"/>